<feature type="region of interest" description="Disordered" evidence="1">
    <location>
        <begin position="46"/>
        <end position="252"/>
    </location>
</feature>
<reference evidence="2" key="2">
    <citation type="submission" date="2022-06" db="UniProtKB">
        <authorList>
            <consortium name="EnsemblMetazoa"/>
        </authorList>
    </citation>
    <scope>IDENTIFICATION</scope>
    <source>
        <strain evidence="2">PS312</strain>
    </source>
</reference>
<feature type="compositionally biased region" description="Low complexity" evidence="1">
    <location>
        <begin position="613"/>
        <end position="625"/>
    </location>
</feature>
<feature type="region of interest" description="Disordered" evidence="1">
    <location>
        <begin position="1"/>
        <end position="28"/>
    </location>
</feature>
<feature type="compositionally biased region" description="Pro residues" evidence="1">
    <location>
        <begin position="356"/>
        <end position="366"/>
    </location>
</feature>
<feature type="region of interest" description="Disordered" evidence="1">
    <location>
        <begin position="907"/>
        <end position="1088"/>
    </location>
</feature>
<feature type="region of interest" description="Disordered" evidence="1">
    <location>
        <begin position="343"/>
        <end position="508"/>
    </location>
</feature>
<evidence type="ECO:0000313" key="2">
    <source>
        <dbReference type="EnsemblMetazoa" id="PPA42310.1"/>
    </source>
</evidence>
<proteinExistence type="predicted"/>
<feature type="compositionally biased region" description="Polar residues" evidence="1">
    <location>
        <begin position="584"/>
        <end position="594"/>
    </location>
</feature>
<feature type="compositionally biased region" description="Polar residues" evidence="1">
    <location>
        <begin position="367"/>
        <end position="447"/>
    </location>
</feature>
<evidence type="ECO:0000256" key="1">
    <source>
        <dbReference type="SAM" id="MobiDB-lite"/>
    </source>
</evidence>
<protein>
    <submittedName>
        <fullName evidence="2">Uncharacterized protein</fullName>
    </submittedName>
</protein>
<feature type="region of interest" description="Disordered" evidence="1">
    <location>
        <begin position="787"/>
        <end position="819"/>
    </location>
</feature>
<feature type="compositionally biased region" description="Basic and acidic residues" evidence="1">
    <location>
        <begin position="200"/>
        <end position="219"/>
    </location>
</feature>
<dbReference type="Proteomes" id="UP000005239">
    <property type="component" value="Unassembled WGS sequence"/>
</dbReference>
<feature type="compositionally biased region" description="Polar residues" evidence="1">
    <location>
        <begin position="52"/>
        <end position="61"/>
    </location>
</feature>
<feature type="compositionally biased region" description="Polar residues" evidence="1">
    <location>
        <begin position="483"/>
        <end position="508"/>
    </location>
</feature>
<organism evidence="2 3">
    <name type="scientific">Pristionchus pacificus</name>
    <name type="common">Parasitic nematode worm</name>
    <dbReference type="NCBI Taxonomy" id="54126"/>
    <lineage>
        <taxon>Eukaryota</taxon>
        <taxon>Metazoa</taxon>
        <taxon>Ecdysozoa</taxon>
        <taxon>Nematoda</taxon>
        <taxon>Chromadorea</taxon>
        <taxon>Rhabditida</taxon>
        <taxon>Rhabditina</taxon>
        <taxon>Diplogasteromorpha</taxon>
        <taxon>Diplogasteroidea</taxon>
        <taxon>Neodiplogasteridae</taxon>
        <taxon>Pristionchus</taxon>
    </lineage>
</organism>
<feature type="compositionally biased region" description="Basic and acidic residues" evidence="1">
    <location>
        <begin position="1"/>
        <end position="10"/>
    </location>
</feature>
<feature type="compositionally biased region" description="Low complexity" evidence="1">
    <location>
        <begin position="662"/>
        <end position="680"/>
    </location>
</feature>
<keyword evidence="3" id="KW-1185">Reference proteome</keyword>
<feature type="compositionally biased region" description="Basic residues" evidence="1">
    <location>
        <begin position="1052"/>
        <end position="1062"/>
    </location>
</feature>
<feature type="compositionally biased region" description="Polar residues" evidence="1">
    <location>
        <begin position="528"/>
        <end position="553"/>
    </location>
</feature>
<dbReference type="AlphaFoldDB" id="A0A2A6D2C0"/>
<evidence type="ECO:0000313" key="3">
    <source>
        <dbReference type="Proteomes" id="UP000005239"/>
    </source>
</evidence>
<feature type="compositionally biased region" description="Basic and acidic residues" evidence="1">
    <location>
        <begin position="912"/>
        <end position="925"/>
    </location>
</feature>
<feature type="compositionally biased region" description="Low complexity" evidence="1">
    <location>
        <begin position="468"/>
        <end position="481"/>
    </location>
</feature>
<feature type="compositionally biased region" description="Acidic residues" evidence="1">
    <location>
        <begin position="11"/>
        <end position="24"/>
    </location>
</feature>
<feature type="compositionally biased region" description="Polar residues" evidence="1">
    <location>
        <begin position="559"/>
        <end position="575"/>
    </location>
</feature>
<feature type="compositionally biased region" description="Polar residues" evidence="1">
    <location>
        <begin position="652"/>
        <end position="661"/>
    </location>
</feature>
<feature type="compositionally biased region" description="Polar residues" evidence="1">
    <location>
        <begin position="726"/>
        <end position="741"/>
    </location>
</feature>
<feature type="compositionally biased region" description="Low complexity" evidence="1">
    <location>
        <begin position="712"/>
        <end position="721"/>
    </location>
</feature>
<feature type="compositionally biased region" description="Polar residues" evidence="1">
    <location>
        <begin position="799"/>
        <end position="814"/>
    </location>
</feature>
<dbReference type="EnsemblMetazoa" id="PPA42310.1">
    <property type="protein sequence ID" value="PPA42310.1"/>
    <property type="gene ID" value="WBGene00280679"/>
</dbReference>
<sequence>MSSRKDKNDDYEYDDGGLSDDQWSDDTVYNNDVYWDPVLKRRFKTRHEHDANASNRGTPEPSNEVPKAAGSDDSWGEPNISKNSRESPKDTSQPPRNDGKKKKSAPGNNEIAVAEERGRSVCDGDGSDKNDNFIDPATQYHYRSRTNNHGRDAQYENSNNTDTRGYGFDSRDTRQHSAAPPIFDNIMPNTSRYDQTAEPGVRRNEEPQARQPVEYRYDQHQQMGQAGYPPPNPHYGNYEPHHSTAPPQNQAPPYYHQGDILSREMSGMTIGRGDQRSRVPMEPSSLVEAEYEGWNRADLNKELKRIEERTRALKNVMHRNERIPKYLDCSDVAMITQSSRTVTQDNSIYRDNVPPSYVPTQPPHNYPQPQNSGIHQPQQPYQESRQPSAVYPPQQSQGHDMYATPSQQPQHHQYTVQPSYAPTQTYNYPQPQNSGSHQPQPQNQDYRQPSAVAYPSQQNQGHDVYATPSQQPQHQQYTVQPSYPAQTYNYPQPRNSGSLQPQPQYQDSRQPVGVAYPLQQTGPAVYATPQQPQHQQYTVPPSNIAMQPQNYPQNVGGYQPNQDSRHQVSTPQHNYGSADYQKPVYQSQPHQYSDQPARESYPPQQNSGYGVHSYQQTQPQQSTSTMAPAPQFQPSSVIPQFHNYPFEPQKLANHQQQYYQDSRQPSRQVSQTQQQYPVYPASTNYQQPPQHYVAVPPSQVAPQPYNYPYASQNYTNQQQNHHYQDSRQPSRQVSPTQQQYPAYSASANYPQPQQQSYAAVQYSYVPPQSHYSREDAEIASYTQQPMAAVQPPPQEMPQTSNTNQLPQHHQTSPEWSAAVPSDPIRAEATPSSGTDPAQPRYNKMGKLIIEPSEEVRQWHMKRRQEEKAEKAARVRESPAYSKRLIMIRPQRPRSFPKKFAVYHLGHIPKQQHGKDKTENPKDKKQAPQVLDPPTRRELRRGCAIKDEEEKKLSGILATQKRHRTRSNAENVEREDAMKLPASSMPRTRSRFVPAIKSNEEERTYTPKSSHATKRRGRVEKNEVTNASPMQKKTRRSDVEKEHTGSPGSSSSTRRRSTRRINSKKMAPNCQVDEDVWEKINPPPTPMNPREIVAQAAFRPKVDMSAQIAELDSSDEEFMSEYQQPQSPTEDNDMDEDYDELDLEELVNRASRRMGTRKS</sequence>
<accession>A0A8R1UZV6</accession>
<feature type="region of interest" description="Disordered" evidence="1">
    <location>
        <begin position="528"/>
        <end position="751"/>
    </location>
</feature>
<feature type="compositionally biased region" description="Basic and acidic residues" evidence="1">
    <location>
        <begin position="933"/>
        <end position="952"/>
    </location>
</feature>
<feature type="compositionally biased region" description="Basic and acidic residues" evidence="1">
    <location>
        <begin position="114"/>
        <end position="132"/>
    </location>
</feature>
<feature type="region of interest" description="Disordered" evidence="1">
    <location>
        <begin position="1112"/>
        <end position="1136"/>
    </location>
</feature>
<gene>
    <name evidence="2" type="primary">WBGene00280679</name>
</gene>
<accession>A0A2A6D2C0</accession>
<name>A0A2A6D2C0_PRIPA</name>
<reference evidence="3" key="1">
    <citation type="journal article" date="2008" name="Nat. Genet.">
        <title>The Pristionchus pacificus genome provides a unique perspective on nematode lifestyle and parasitism.</title>
        <authorList>
            <person name="Dieterich C."/>
            <person name="Clifton S.W."/>
            <person name="Schuster L.N."/>
            <person name="Chinwalla A."/>
            <person name="Delehaunty K."/>
            <person name="Dinkelacker I."/>
            <person name="Fulton L."/>
            <person name="Fulton R."/>
            <person name="Godfrey J."/>
            <person name="Minx P."/>
            <person name="Mitreva M."/>
            <person name="Roeseler W."/>
            <person name="Tian H."/>
            <person name="Witte H."/>
            <person name="Yang S.P."/>
            <person name="Wilson R.K."/>
            <person name="Sommer R.J."/>
        </authorList>
    </citation>
    <scope>NUCLEOTIDE SEQUENCE [LARGE SCALE GENOMIC DNA]</scope>
    <source>
        <strain evidence="3">PS312</strain>
    </source>
</reference>
<feature type="compositionally biased region" description="Low complexity" evidence="1">
    <location>
        <begin position="693"/>
        <end position="704"/>
    </location>
</feature>